<feature type="non-terminal residue" evidence="1">
    <location>
        <position position="345"/>
    </location>
</feature>
<sequence length="345" mass="39145">MATQPKDYDTVTQDIVRWLDATRYQGDQGEAGLWSYGVQSHKPWAVEASALAVLTLQNIRQLGSVGELDAITRTIQSRQEPDTGLFKDPLIGEADKTSDRLSWEHIWHHHTGVCVQALAALEAKPLYPMPRQAFADFETIDVDEWTLGLDWTIPWTTGEHWAKAVNAYRMDRNLLEPDDLDTTLLKAFATMETRILNPENGMPDLRGCDLAYQRVTGLFKLMFAYVPFGRDLPNPEKAIDYILSVQREDGPFDIGGMGPNGDAIWALKHLSDQLDDRYRMSDIIDAGRRLNRYLIENHQKPDGGFSYNPDVCWETHNTIKVADLLPQGDPVGTLWASWCFRCVHE</sequence>
<dbReference type="Gene3D" id="1.50.10.20">
    <property type="match status" value="1"/>
</dbReference>
<dbReference type="SUPFAM" id="SSF48239">
    <property type="entry name" value="Terpenoid cyclases/Protein prenyltransferases"/>
    <property type="match status" value="1"/>
</dbReference>
<evidence type="ECO:0008006" key="2">
    <source>
        <dbReference type="Google" id="ProtNLM"/>
    </source>
</evidence>
<dbReference type="InterPro" id="IPR008930">
    <property type="entry name" value="Terpenoid_cyclase/PrenylTrfase"/>
</dbReference>
<proteinExistence type="predicted"/>
<dbReference type="AlphaFoldDB" id="A0A0F9D0K5"/>
<comment type="caution">
    <text evidence="1">The sequence shown here is derived from an EMBL/GenBank/DDBJ whole genome shotgun (WGS) entry which is preliminary data.</text>
</comment>
<evidence type="ECO:0000313" key="1">
    <source>
        <dbReference type="EMBL" id="KKL05633.1"/>
    </source>
</evidence>
<accession>A0A0F9D0K5</accession>
<dbReference type="EMBL" id="LAZR01044030">
    <property type="protein sequence ID" value="KKL05633.1"/>
    <property type="molecule type" value="Genomic_DNA"/>
</dbReference>
<organism evidence="1">
    <name type="scientific">marine sediment metagenome</name>
    <dbReference type="NCBI Taxonomy" id="412755"/>
    <lineage>
        <taxon>unclassified sequences</taxon>
        <taxon>metagenomes</taxon>
        <taxon>ecological metagenomes</taxon>
    </lineage>
</organism>
<name>A0A0F9D0K5_9ZZZZ</name>
<protein>
    <recommendedName>
        <fullName evidence="2">Squalene cyclase C-terminal domain-containing protein</fullName>
    </recommendedName>
</protein>
<gene>
    <name evidence="1" type="ORF">LCGC14_2604070</name>
</gene>
<reference evidence="1" key="1">
    <citation type="journal article" date="2015" name="Nature">
        <title>Complex archaea that bridge the gap between prokaryotes and eukaryotes.</title>
        <authorList>
            <person name="Spang A."/>
            <person name="Saw J.H."/>
            <person name="Jorgensen S.L."/>
            <person name="Zaremba-Niedzwiedzka K."/>
            <person name="Martijn J."/>
            <person name="Lind A.E."/>
            <person name="van Eijk R."/>
            <person name="Schleper C."/>
            <person name="Guy L."/>
            <person name="Ettema T.J."/>
        </authorList>
    </citation>
    <scope>NUCLEOTIDE SEQUENCE</scope>
</reference>